<proteinExistence type="predicted"/>
<reference evidence="1 2" key="1">
    <citation type="journal article" date="2023" name="Microorganisms">
        <title>Isolation and Genomic Characteristics of Cat-Borne Campylobacter felis sp. nov. and Sheep-Borne Campylobacter ovis sp. nov.</title>
        <authorList>
            <person name="Wang H."/>
            <person name="Li Y."/>
            <person name="Gu Y."/>
            <person name="Zhou G."/>
            <person name="Chen X."/>
            <person name="Zhang X."/>
            <person name="Shao Z."/>
            <person name="Zhang J."/>
            <person name="Zhang M."/>
        </authorList>
    </citation>
    <scope>NUCLEOTIDE SEQUENCE [LARGE SCALE GENOMIC DNA]</scope>
    <source>
        <strain evidence="1 2">XJK30-2</strain>
    </source>
</reference>
<name>A0ACC6FUI3_9HELI</name>
<evidence type="ECO:0000313" key="2">
    <source>
        <dbReference type="Proteomes" id="UP001173802"/>
    </source>
</evidence>
<protein>
    <submittedName>
        <fullName evidence="1">Uncharacterized protein</fullName>
    </submittedName>
</protein>
<organism evidence="1 2">
    <name type="scientific">Helicobacter zhangjianzhongii</name>
    <dbReference type="NCBI Taxonomy" id="2974574"/>
    <lineage>
        <taxon>Bacteria</taxon>
        <taxon>Pseudomonadati</taxon>
        <taxon>Campylobacterota</taxon>
        <taxon>Epsilonproteobacteria</taxon>
        <taxon>Campylobacterales</taxon>
        <taxon>Helicobacteraceae</taxon>
        <taxon>Helicobacter</taxon>
    </lineage>
</organism>
<accession>A0ACC6FUI3</accession>
<comment type="caution">
    <text evidence="1">The sequence shown here is derived from an EMBL/GenBank/DDBJ whole genome shotgun (WGS) entry which is preliminary data.</text>
</comment>
<keyword evidence="2" id="KW-1185">Reference proteome</keyword>
<sequence>MDCHENPCGFSRNDSIKMLAQAQSPLAMTHKMPLLSSRADVSAWRSITSLESTFEIMLTKRKKWILGLL</sequence>
<dbReference type="EMBL" id="JANURN010000011">
    <property type="protein sequence ID" value="MDL0082954.1"/>
    <property type="molecule type" value="Genomic_DNA"/>
</dbReference>
<dbReference type="Proteomes" id="UP001173802">
    <property type="component" value="Unassembled WGS sequence"/>
</dbReference>
<gene>
    <name evidence="1" type="ORF">NYG90_09820</name>
</gene>
<evidence type="ECO:0000313" key="1">
    <source>
        <dbReference type="EMBL" id="MDL0082954.1"/>
    </source>
</evidence>